<keyword evidence="1" id="KW-0812">Transmembrane</keyword>
<dbReference type="GO" id="GO:0003676">
    <property type="term" value="F:nucleic acid binding"/>
    <property type="evidence" value="ECO:0007669"/>
    <property type="project" value="InterPro"/>
</dbReference>
<dbReference type="EMBL" id="JAPWTK010001356">
    <property type="protein sequence ID" value="KAJ8932835.1"/>
    <property type="molecule type" value="Genomic_DNA"/>
</dbReference>
<dbReference type="Proteomes" id="UP001162162">
    <property type="component" value="Unassembled WGS sequence"/>
</dbReference>
<evidence type="ECO:0000313" key="2">
    <source>
        <dbReference type="EMBL" id="KAJ8932835.1"/>
    </source>
</evidence>
<gene>
    <name evidence="2" type="ORF">NQ318_009864</name>
</gene>
<feature type="transmembrane region" description="Helical" evidence="1">
    <location>
        <begin position="55"/>
        <end position="72"/>
    </location>
</feature>
<proteinExistence type="predicted"/>
<reference evidence="2" key="1">
    <citation type="journal article" date="2023" name="Insect Mol. Biol.">
        <title>Genome sequencing provides insights into the evolution of gene families encoding plant cell wall-degrading enzymes in longhorned beetles.</title>
        <authorList>
            <person name="Shin N.R."/>
            <person name="Okamura Y."/>
            <person name="Kirsch R."/>
            <person name="Pauchet Y."/>
        </authorList>
    </citation>
    <scope>NUCLEOTIDE SEQUENCE</scope>
    <source>
        <strain evidence="2">AMC_N1</strain>
    </source>
</reference>
<evidence type="ECO:0000313" key="3">
    <source>
        <dbReference type="Proteomes" id="UP001162162"/>
    </source>
</evidence>
<sequence>MLANVADDPTFIKLIITGDKTWVYEFEVETAQQSSEWRAKNVSKPKKTRQSRSKIKVMLIVFSSITVVWFTMNSFRGSNVSDDLAELSPKMYQKLLLSITVRLINNT</sequence>
<keyword evidence="3" id="KW-1185">Reference proteome</keyword>
<dbReference type="Gene3D" id="3.30.420.10">
    <property type="entry name" value="Ribonuclease H-like superfamily/Ribonuclease H"/>
    <property type="match status" value="1"/>
</dbReference>
<evidence type="ECO:0000256" key="1">
    <source>
        <dbReference type="SAM" id="Phobius"/>
    </source>
</evidence>
<dbReference type="InterPro" id="IPR036397">
    <property type="entry name" value="RNaseH_sf"/>
</dbReference>
<keyword evidence="1" id="KW-1133">Transmembrane helix</keyword>
<dbReference type="AlphaFoldDB" id="A0AAV8X2Q6"/>
<accession>A0AAV8X2Q6</accession>
<protein>
    <submittedName>
        <fullName evidence="2">Uncharacterized protein</fullName>
    </submittedName>
</protein>
<keyword evidence="1" id="KW-0472">Membrane</keyword>
<organism evidence="2 3">
    <name type="scientific">Aromia moschata</name>
    <dbReference type="NCBI Taxonomy" id="1265417"/>
    <lineage>
        <taxon>Eukaryota</taxon>
        <taxon>Metazoa</taxon>
        <taxon>Ecdysozoa</taxon>
        <taxon>Arthropoda</taxon>
        <taxon>Hexapoda</taxon>
        <taxon>Insecta</taxon>
        <taxon>Pterygota</taxon>
        <taxon>Neoptera</taxon>
        <taxon>Endopterygota</taxon>
        <taxon>Coleoptera</taxon>
        <taxon>Polyphaga</taxon>
        <taxon>Cucujiformia</taxon>
        <taxon>Chrysomeloidea</taxon>
        <taxon>Cerambycidae</taxon>
        <taxon>Cerambycinae</taxon>
        <taxon>Callichromatini</taxon>
        <taxon>Aromia</taxon>
    </lineage>
</organism>
<comment type="caution">
    <text evidence="2">The sequence shown here is derived from an EMBL/GenBank/DDBJ whole genome shotgun (WGS) entry which is preliminary data.</text>
</comment>
<name>A0AAV8X2Q6_9CUCU</name>